<sequence length="230" mass="25404">MTAAVRNFVAVPFFDRVPPRVMDLVITTFDNIVERAQNKREAYYFFATGVKQRQFEAPTFEEFGDWHERVKNGLVDRPHPSEVVQLTAVTGSAHRSTANTTPERRVKQPHSIACAVDLEAVDTERLRQARAIVVAAHALNEAKLAAGYSPASIALDDTILQQALTDLLTSEADATVMDANVHMTVGNKLVDLLLGEDDADIDDRIVGCLTMDMQPELCRLLARSDAAKSR</sequence>
<proteinExistence type="predicted"/>
<dbReference type="EMBL" id="JABRWM010000006">
    <property type="protein sequence ID" value="NRF19753.1"/>
    <property type="molecule type" value="Genomic_DNA"/>
</dbReference>
<dbReference type="Proteomes" id="UP001155820">
    <property type="component" value="Unassembled WGS sequence"/>
</dbReference>
<keyword evidence="2" id="KW-1185">Reference proteome</keyword>
<organism evidence="1 2">
    <name type="scientific">Agrobacterium pusense</name>
    <dbReference type="NCBI Taxonomy" id="648995"/>
    <lineage>
        <taxon>Bacteria</taxon>
        <taxon>Pseudomonadati</taxon>
        <taxon>Pseudomonadota</taxon>
        <taxon>Alphaproteobacteria</taxon>
        <taxon>Hyphomicrobiales</taxon>
        <taxon>Rhizobiaceae</taxon>
        <taxon>Rhizobium/Agrobacterium group</taxon>
        <taxon>Agrobacterium</taxon>
    </lineage>
</organism>
<gene>
    <name evidence="1" type="ORF">FOB26_11850</name>
</gene>
<evidence type="ECO:0000313" key="1">
    <source>
        <dbReference type="EMBL" id="NRF19753.1"/>
    </source>
</evidence>
<reference evidence="1" key="1">
    <citation type="submission" date="2019-07" db="EMBL/GenBank/DDBJ databases">
        <title>FDA dAtabase for Regulatory Grade micrObial Sequences (FDA-ARGOS): Supporting development and validation of Infectious Disease Dx tests.</title>
        <authorList>
            <person name="Bachman M."/>
            <person name="Young C."/>
            <person name="Tallon L."/>
            <person name="Sadzewicz L."/>
            <person name="Vavikolanu K."/>
            <person name="Mehta A."/>
            <person name="Aluvathingal J."/>
            <person name="Nadendla S."/>
            <person name="Nandy P."/>
            <person name="Geyer C."/>
            <person name="Yan Y."/>
            <person name="Sichtig H."/>
        </authorList>
    </citation>
    <scope>NUCLEOTIDE SEQUENCE</scope>
    <source>
        <strain evidence="1">FDAARGOS_618</strain>
    </source>
</reference>
<protein>
    <submittedName>
        <fullName evidence="1">Uncharacterized protein</fullName>
    </submittedName>
</protein>
<dbReference type="AlphaFoldDB" id="A0AA44EKA8"/>
<accession>A0AA44EKA8</accession>
<evidence type="ECO:0000313" key="2">
    <source>
        <dbReference type="Proteomes" id="UP001155820"/>
    </source>
</evidence>
<name>A0AA44EKA8_9HYPH</name>
<dbReference type="RefSeq" id="WP_172873585.1">
    <property type="nucleotide sequence ID" value="NZ_JABRWL010000005.1"/>
</dbReference>
<comment type="caution">
    <text evidence="1">The sequence shown here is derived from an EMBL/GenBank/DDBJ whole genome shotgun (WGS) entry which is preliminary data.</text>
</comment>